<evidence type="ECO:0000256" key="7">
    <source>
        <dbReference type="ARBA" id="ARBA00022786"/>
    </source>
</evidence>
<feature type="region of interest" description="Disordered" evidence="11">
    <location>
        <begin position="1172"/>
        <end position="1192"/>
    </location>
</feature>
<dbReference type="PANTHER" id="PTHR11254">
    <property type="entry name" value="HECT DOMAIN UBIQUITIN-PROTEIN LIGASE"/>
    <property type="match status" value="1"/>
</dbReference>
<dbReference type="GO" id="GO:0016567">
    <property type="term" value="P:protein ubiquitination"/>
    <property type="evidence" value="ECO:0007669"/>
    <property type="project" value="TreeGrafter"/>
</dbReference>
<dbReference type="GO" id="GO:0005737">
    <property type="term" value="C:cytoplasm"/>
    <property type="evidence" value="ECO:0007669"/>
    <property type="project" value="TreeGrafter"/>
</dbReference>
<dbReference type="InterPro" id="IPR050409">
    <property type="entry name" value="E3_ubiq-protein_ligase"/>
</dbReference>
<gene>
    <name evidence="15" type="ORF">P43SY_006066</name>
</gene>
<feature type="compositionally biased region" description="Low complexity" evidence="11">
    <location>
        <begin position="906"/>
        <end position="936"/>
    </location>
</feature>
<evidence type="ECO:0000313" key="16">
    <source>
        <dbReference type="Proteomes" id="UP001209570"/>
    </source>
</evidence>
<dbReference type="PANTHER" id="PTHR11254:SF440">
    <property type="entry name" value="E3 UBIQUITIN-PROTEIN LIGASE NEDD-4"/>
    <property type="match status" value="1"/>
</dbReference>
<dbReference type="PROSITE" id="PS50237">
    <property type="entry name" value="HECT"/>
    <property type="match status" value="1"/>
</dbReference>
<dbReference type="Gene3D" id="3.30.2410.10">
    <property type="entry name" value="Hect, E3 ligase catalytic domain"/>
    <property type="match status" value="1"/>
</dbReference>
<dbReference type="SUPFAM" id="SSF56204">
    <property type="entry name" value="Hect, E3 ligase catalytic domain"/>
    <property type="match status" value="1"/>
</dbReference>
<feature type="transmembrane region" description="Helical" evidence="12">
    <location>
        <begin position="5"/>
        <end position="27"/>
    </location>
</feature>
<keyword evidence="16" id="KW-1185">Reference proteome</keyword>
<keyword evidence="6 10" id="KW-0863">Zinc-finger</keyword>
<feature type="region of interest" description="Disordered" evidence="11">
    <location>
        <begin position="885"/>
        <end position="939"/>
    </location>
</feature>
<feature type="domain" description="RanBP2-type" evidence="13">
    <location>
        <begin position="63"/>
        <end position="94"/>
    </location>
</feature>
<evidence type="ECO:0000256" key="11">
    <source>
        <dbReference type="SAM" id="MobiDB-lite"/>
    </source>
</evidence>
<evidence type="ECO:0000256" key="2">
    <source>
        <dbReference type="ARBA" id="ARBA00004906"/>
    </source>
</evidence>
<comment type="caution">
    <text evidence="15">The sequence shown here is derived from an EMBL/GenBank/DDBJ whole genome shotgun (WGS) entry which is preliminary data.</text>
</comment>
<dbReference type="Proteomes" id="UP001209570">
    <property type="component" value="Unassembled WGS sequence"/>
</dbReference>
<dbReference type="EMBL" id="JAKCXM010000194">
    <property type="protein sequence ID" value="KAJ0399088.1"/>
    <property type="molecule type" value="Genomic_DNA"/>
</dbReference>
<feature type="domain" description="HECT" evidence="14">
    <location>
        <begin position="326"/>
        <end position="667"/>
    </location>
</feature>
<evidence type="ECO:0000256" key="9">
    <source>
        <dbReference type="PROSITE-ProRule" id="PRU00104"/>
    </source>
</evidence>
<dbReference type="FunFam" id="3.30.2410.10:FF:000009">
    <property type="entry name" value="Probable E3 ubiquitin-protein ligase HECTD2"/>
    <property type="match status" value="1"/>
</dbReference>
<evidence type="ECO:0000256" key="5">
    <source>
        <dbReference type="ARBA" id="ARBA00022723"/>
    </source>
</evidence>
<evidence type="ECO:0000256" key="10">
    <source>
        <dbReference type="PROSITE-ProRule" id="PRU00322"/>
    </source>
</evidence>
<name>A0AAD5LZS1_PYTIN</name>
<dbReference type="GO" id="GO:0061630">
    <property type="term" value="F:ubiquitin protein ligase activity"/>
    <property type="evidence" value="ECO:0007669"/>
    <property type="project" value="UniProtKB-EC"/>
</dbReference>
<dbReference type="Gene3D" id="3.30.2160.10">
    <property type="entry name" value="Hect, E3 ligase catalytic domain"/>
    <property type="match status" value="1"/>
</dbReference>
<keyword evidence="8" id="KW-0862">Zinc</keyword>
<evidence type="ECO:0000256" key="1">
    <source>
        <dbReference type="ARBA" id="ARBA00000885"/>
    </source>
</evidence>
<evidence type="ECO:0000256" key="12">
    <source>
        <dbReference type="SAM" id="Phobius"/>
    </source>
</evidence>
<sequence>MADSLLLNIGLFLIGLLVFVLLVLIILCTDVCARPATAYSIDMVNMVGHEPLLRENLEDTVLSDGEAEWQCIVCLHLNRPSVDACHLCGASQEASTLTSATLLSDTAILGNTVLGATFLSNFGGSILSAPLLDASQSSTTIMQPLDLSMSMRQRALRYRRLNRMQLTQRQRGAQRRRLWQRVQLPSGAFIWVRTALPVFKTRDPLVARLRLRRSRPAQSNELTETLAEQLHRKNAATLGFFSELDDHGRVAFKPTTDAVAVPIEDMGDHDLDLEGLMSLPFREKKKWFLKQVAALAVHFTQGVLKLRVRRSHVLEDSLPVLAGPLTDVQLRQHLNIAFDGEPALDAGGVLREWFGLVTQALFSAELGVFVPTSGESSSYWLNARSAQQIGPDHLRYFRFAGRLLGKAVLEGLVLDAHVALPLLKHVLGVPITFSDLEFLDEELFKSCSWIRDNDNVDALCVTFSVAGPGGDGDIVDLKPGGRDTDVTDDNKLEYLALVLRYRMLDAVAEQLSALLSGFYDVIPKALLAVFDYQELDFFLCGLPTINVDDWQAHSRVRHLAKPGDADFLVAKQRELEVAQWFWIVVRNFSDEERARLLQFATGSSRVPVEGFKALTSASGYVHPFTLQLMPRGDPPLGLCPRAHTCFNRIDLPLYEDKEELETYLTLSAPVDQSPASRPSPSPVHPVNVNAVTSAAAFHARSPHLTAFHCQCAQLQAELHRGLRVLHQQQQQQPLATASSAALTSAPSSTFATQEAWLQQFSGDLLALFPTFFSTAVSAGDGSHEPTCPFVMMLSVLLPALRKLLQWVVLSRPEWWTPPSSPSFNAALTVSLLATELQLHELLTRVVLEGDRIAAIIHESEEREQDIAVVTHTAAAAVAFCSSEGMSASHRQQQNHHERQNQEGELSPRSSEGASSSSSLASSHSSSHAHAQPPVSSRADGRLQTVSMYVPQIKRISFEFEELHAEIKLAVAELTEAIVDNTELFASRLCRAMVAKDPAKNRYNMSEFADSLVHQLLDPLAERLLKAAMPSVSKAVVLPMLLDRCITVAFEEFIMDSTHMNELMTTQLGKAAMLLRDWALAVEGEYNRLIEPQLRTHPHALSLQLRLSVVDGFRRVELALQAWLHRHGRDANALPDATGGGANGGLDGFVPLVTLKANIESLKTTLRRTIANRTGVTQPTGVGSGHTTMAPNE</sequence>
<dbReference type="AlphaFoldDB" id="A0AAD5LZS1"/>
<evidence type="ECO:0000256" key="8">
    <source>
        <dbReference type="ARBA" id="ARBA00022833"/>
    </source>
</evidence>
<evidence type="ECO:0000256" key="3">
    <source>
        <dbReference type="ARBA" id="ARBA00012485"/>
    </source>
</evidence>
<dbReference type="GO" id="GO:0006511">
    <property type="term" value="P:ubiquitin-dependent protein catabolic process"/>
    <property type="evidence" value="ECO:0007669"/>
    <property type="project" value="TreeGrafter"/>
</dbReference>
<evidence type="ECO:0000313" key="15">
    <source>
        <dbReference type="EMBL" id="KAJ0399088.1"/>
    </source>
</evidence>
<dbReference type="SMART" id="SM00119">
    <property type="entry name" value="HECTc"/>
    <property type="match status" value="1"/>
</dbReference>
<dbReference type="InterPro" id="IPR000569">
    <property type="entry name" value="HECT_dom"/>
</dbReference>
<feature type="active site" description="Glycyl thioester intermediate" evidence="9">
    <location>
        <position position="645"/>
    </location>
</feature>
<dbReference type="PROSITE" id="PS01358">
    <property type="entry name" value="ZF_RANBP2_1"/>
    <property type="match status" value="1"/>
</dbReference>
<dbReference type="Gene3D" id="3.90.1750.10">
    <property type="entry name" value="Hect, E3 ligase catalytic domains"/>
    <property type="match status" value="1"/>
</dbReference>
<comment type="catalytic activity">
    <reaction evidence="1">
        <text>S-ubiquitinyl-[E2 ubiquitin-conjugating enzyme]-L-cysteine + [acceptor protein]-L-lysine = [E2 ubiquitin-conjugating enzyme]-L-cysteine + N(6)-ubiquitinyl-[acceptor protein]-L-lysine.</text>
        <dbReference type="EC" id="2.3.2.26"/>
    </reaction>
</comment>
<dbReference type="EC" id="2.3.2.26" evidence="3"/>
<dbReference type="InterPro" id="IPR035983">
    <property type="entry name" value="Hect_E3_ubiquitin_ligase"/>
</dbReference>
<comment type="pathway">
    <text evidence="2">Protein modification; protein ubiquitination.</text>
</comment>
<dbReference type="FunFam" id="3.30.2160.10:FF:000001">
    <property type="entry name" value="E3 ubiquitin-protein ligase NEDD4-like"/>
    <property type="match status" value="1"/>
</dbReference>
<dbReference type="InterPro" id="IPR001876">
    <property type="entry name" value="Znf_RanBP2"/>
</dbReference>
<dbReference type="CDD" id="cd00078">
    <property type="entry name" value="HECTc"/>
    <property type="match status" value="1"/>
</dbReference>
<keyword evidence="7 9" id="KW-0833">Ubl conjugation pathway</keyword>
<keyword evidence="12" id="KW-0812">Transmembrane</keyword>
<dbReference type="PROSITE" id="PS50199">
    <property type="entry name" value="ZF_RANBP2_2"/>
    <property type="match status" value="1"/>
</dbReference>
<keyword evidence="12" id="KW-0472">Membrane</keyword>
<evidence type="ECO:0000256" key="4">
    <source>
        <dbReference type="ARBA" id="ARBA00022679"/>
    </source>
</evidence>
<dbReference type="GO" id="GO:0008270">
    <property type="term" value="F:zinc ion binding"/>
    <property type="evidence" value="ECO:0007669"/>
    <property type="project" value="UniProtKB-KW"/>
</dbReference>
<reference evidence="15" key="1">
    <citation type="submission" date="2021-12" db="EMBL/GenBank/DDBJ databases">
        <title>Prjna785345.</title>
        <authorList>
            <person name="Rujirawat T."/>
            <person name="Krajaejun T."/>
        </authorList>
    </citation>
    <scope>NUCLEOTIDE SEQUENCE</scope>
    <source>
        <strain evidence="15">Pi057C3</strain>
    </source>
</reference>
<dbReference type="Pfam" id="PF00632">
    <property type="entry name" value="HECT"/>
    <property type="match status" value="1"/>
</dbReference>
<evidence type="ECO:0000259" key="13">
    <source>
        <dbReference type="PROSITE" id="PS50199"/>
    </source>
</evidence>
<keyword evidence="4" id="KW-0808">Transferase</keyword>
<accession>A0AAD5LZS1</accession>
<proteinExistence type="predicted"/>
<organism evidence="15 16">
    <name type="scientific">Pythium insidiosum</name>
    <name type="common">Pythiosis disease agent</name>
    <dbReference type="NCBI Taxonomy" id="114742"/>
    <lineage>
        <taxon>Eukaryota</taxon>
        <taxon>Sar</taxon>
        <taxon>Stramenopiles</taxon>
        <taxon>Oomycota</taxon>
        <taxon>Peronosporomycetes</taxon>
        <taxon>Pythiales</taxon>
        <taxon>Pythiaceae</taxon>
        <taxon>Pythium</taxon>
    </lineage>
</organism>
<evidence type="ECO:0000256" key="6">
    <source>
        <dbReference type="ARBA" id="ARBA00022771"/>
    </source>
</evidence>
<evidence type="ECO:0000259" key="14">
    <source>
        <dbReference type="PROSITE" id="PS50237"/>
    </source>
</evidence>
<keyword evidence="5" id="KW-0479">Metal-binding</keyword>
<protein>
    <recommendedName>
        <fullName evidence="3">HECT-type E3 ubiquitin transferase</fullName>
        <ecNumber evidence="3">2.3.2.26</ecNumber>
    </recommendedName>
</protein>
<keyword evidence="12" id="KW-1133">Transmembrane helix</keyword>